<reference evidence="3" key="1">
    <citation type="submission" date="2017-02" db="UniProtKB">
        <authorList>
            <consortium name="WormBaseParasite"/>
        </authorList>
    </citation>
    <scope>IDENTIFICATION</scope>
</reference>
<evidence type="ECO:0000313" key="1">
    <source>
        <dbReference type="EMBL" id="VDN90382.1"/>
    </source>
</evidence>
<organism evidence="3">
    <name type="scientific">Brugia pahangi</name>
    <name type="common">Filarial nematode worm</name>
    <dbReference type="NCBI Taxonomy" id="6280"/>
    <lineage>
        <taxon>Eukaryota</taxon>
        <taxon>Metazoa</taxon>
        <taxon>Ecdysozoa</taxon>
        <taxon>Nematoda</taxon>
        <taxon>Chromadorea</taxon>
        <taxon>Rhabditida</taxon>
        <taxon>Spirurina</taxon>
        <taxon>Spiruromorpha</taxon>
        <taxon>Filarioidea</taxon>
        <taxon>Onchocercidae</taxon>
        <taxon>Brugia</taxon>
    </lineage>
</organism>
<dbReference type="AlphaFoldDB" id="A0A0N4TLH2"/>
<protein>
    <submittedName>
        <fullName evidence="3">RIIa domain-containing protein</fullName>
    </submittedName>
</protein>
<dbReference type="WBParaSite" id="BPAG_0000923401-mRNA-1">
    <property type="protein sequence ID" value="BPAG_0000923401-mRNA-1"/>
    <property type="gene ID" value="BPAG_0000923401"/>
</dbReference>
<proteinExistence type="predicted"/>
<dbReference type="Proteomes" id="UP000278627">
    <property type="component" value="Unassembled WGS sequence"/>
</dbReference>
<gene>
    <name evidence="1" type="ORF">BPAG_LOCUS9196</name>
</gene>
<name>A0A0N4TLH2_BRUPA</name>
<sequence length="102" mass="11330">MEADLKRIDRRSSFCGMLNKLESLDSPSLLTFALEYFKEASLLNNSIKFSRNSATQTELPSHLNCCCAVADKTGPTAIGCGEEWSCLTVEKKSVFEESNKDQ</sequence>
<dbReference type="EMBL" id="UZAD01013149">
    <property type="protein sequence ID" value="VDN90382.1"/>
    <property type="molecule type" value="Genomic_DNA"/>
</dbReference>
<evidence type="ECO:0000313" key="3">
    <source>
        <dbReference type="WBParaSite" id="BPAG_0000923401-mRNA-1"/>
    </source>
</evidence>
<keyword evidence="2" id="KW-1185">Reference proteome</keyword>
<evidence type="ECO:0000313" key="2">
    <source>
        <dbReference type="Proteomes" id="UP000278627"/>
    </source>
</evidence>
<accession>A0A0N4TLH2</accession>
<reference evidence="1 2" key="2">
    <citation type="submission" date="2018-11" db="EMBL/GenBank/DDBJ databases">
        <authorList>
            <consortium name="Pathogen Informatics"/>
        </authorList>
    </citation>
    <scope>NUCLEOTIDE SEQUENCE [LARGE SCALE GENOMIC DNA]</scope>
</reference>